<sequence>MRADGDLTRKGEQRATAILDAALRCLARDGFAATSLQRVADEAGVGKRAVIYYYDTREGLFTHVVQHVGGRFIGGLEDAVRGLEDPADIIDRSFETLWAAITTDRALLVAWFGLQAESITNPAFRGAAGYINTRFRDLVSGLIDGLLLRGRTLHLDRTTLEVLILANVQGLILMYLDSGDTPELHNAIATVQRFLANVSSLPDVSHAAPSSR</sequence>
<dbReference type="InterPro" id="IPR001647">
    <property type="entry name" value="HTH_TetR"/>
</dbReference>
<dbReference type="InterPro" id="IPR036271">
    <property type="entry name" value="Tet_transcr_reg_TetR-rel_C_sf"/>
</dbReference>
<evidence type="ECO:0000259" key="3">
    <source>
        <dbReference type="PROSITE" id="PS50977"/>
    </source>
</evidence>
<dbReference type="SUPFAM" id="SSF46689">
    <property type="entry name" value="Homeodomain-like"/>
    <property type="match status" value="1"/>
</dbReference>
<gene>
    <name evidence="4" type="ORF">NBH00_18090</name>
</gene>
<keyword evidence="5" id="KW-1185">Reference proteome</keyword>
<dbReference type="RefSeq" id="WP_254569990.1">
    <property type="nucleotide sequence ID" value="NZ_CP098502.1"/>
</dbReference>
<feature type="DNA-binding region" description="H-T-H motif" evidence="2">
    <location>
        <begin position="35"/>
        <end position="54"/>
    </location>
</feature>
<dbReference type="InterPro" id="IPR050109">
    <property type="entry name" value="HTH-type_TetR-like_transc_reg"/>
</dbReference>
<dbReference type="PANTHER" id="PTHR30055">
    <property type="entry name" value="HTH-TYPE TRANSCRIPTIONAL REGULATOR RUTR"/>
    <property type="match status" value="1"/>
</dbReference>
<dbReference type="PROSITE" id="PS50977">
    <property type="entry name" value="HTH_TETR_2"/>
    <property type="match status" value="1"/>
</dbReference>
<accession>A0ABY5DNR8</accession>
<dbReference type="Gene3D" id="1.10.357.10">
    <property type="entry name" value="Tetracycline Repressor, domain 2"/>
    <property type="match status" value="1"/>
</dbReference>
<organism evidence="4 5">
    <name type="scientific">Paraconexibacter antarcticus</name>
    <dbReference type="NCBI Taxonomy" id="2949664"/>
    <lineage>
        <taxon>Bacteria</taxon>
        <taxon>Bacillati</taxon>
        <taxon>Actinomycetota</taxon>
        <taxon>Thermoleophilia</taxon>
        <taxon>Solirubrobacterales</taxon>
        <taxon>Paraconexibacteraceae</taxon>
        <taxon>Paraconexibacter</taxon>
    </lineage>
</organism>
<evidence type="ECO:0000256" key="1">
    <source>
        <dbReference type="ARBA" id="ARBA00023125"/>
    </source>
</evidence>
<dbReference type="EMBL" id="CP098502">
    <property type="protein sequence ID" value="UTI63259.1"/>
    <property type="molecule type" value="Genomic_DNA"/>
</dbReference>
<evidence type="ECO:0000313" key="4">
    <source>
        <dbReference type="EMBL" id="UTI63259.1"/>
    </source>
</evidence>
<keyword evidence="1 2" id="KW-0238">DNA-binding</keyword>
<evidence type="ECO:0000313" key="5">
    <source>
        <dbReference type="Proteomes" id="UP001056035"/>
    </source>
</evidence>
<name>A0ABY5DNR8_9ACTN</name>
<proteinExistence type="predicted"/>
<reference evidence="4 5" key="1">
    <citation type="submission" date="2022-06" db="EMBL/GenBank/DDBJ databases">
        <title>Paraconexibacter antarcticus.</title>
        <authorList>
            <person name="Kim C.S."/>
        </authorList>
    </citation>
    <scope>NUCLEOTIDE SEQUENCE [LARGE SCALE GENOMIC DNA]</scope>
    <source>
        <strain evidence="4 5">02-257</strain>
    </source>
</reference>
<evidence type="ECO:0000256" key="2">
    <source>
        <dbReference type="PROSITE-ProRule" id="PRU00335"/>
    </source>
</evidence>
<dbReference type="SUPFAM" id="SSF48498">
    <property type="entry name" value="Tetracyclin repressor-like, C-terminal domain"/>
    <property type="match status" value="1"/>
</dbReference>
<protein>
    <submittedName>
        <fullName evidence="4">TetR/AcrR family transcriptional regulator</fullName>
    </submittedName>
</protein>
<dbReference type="Pfam" id="PF00440">
    <property type="entry name" value="TetR_N"/>
    <property type="match status" value="1"/>
</dbReference>
<feature type="domain" description="HTH tetR-type" evidence="3">
    <location>
        <begin position="12"/>
        <end position="72"/>
    </location>
</feature>
<dbReference type="PRINTS" id="PR00455">
    <property type="entry name" value="HTHTETR"/>
</dbReference>
<dbReference type="InterPro" id="IPR009057">
    <property type="entry name" value="Homeodomain-like_sf"/>
</dbReference>
<dbReference type="PANTHER" id="PTHR30055:SF226">
    <property type="entry name" value="HTH-TYPE TRANSCRIPTIONAL REGULATOR PKSA"/>
    <property type="match status" value="1"/>
</dbReference>
<dbReference type="Proteomes" id="UP001056035">
    <property type="component" value="Chromosome"/>
</dbReference>